<proteinExistence type="predicted"/>
<evidence type="ECO:0000313" key="1">
    <source>
        <dbReference type="EMBL" id="KZW01676.1"/>
    </source>
</evidence>
<accession>A0A165P5K3</accession>
<dbReference type="EMBL" id="KV425892">
    <property type="protein sequence ID" value="KZW01676.1"/>
    <property type="molecule type" value="Genomic_DNA"/>
</dbReference>
<protein>
    <submittedName>
        <fullName evidence="1">Uncharacterized protein</fullName>
    </submittedName>
</protein>
<dbReference type="AlphaFoldDB" id="A0A165P5K3"/>
<gene>
    <name evidence="1" type="ORF">EXIGLDRAFT_47308</name>
</gene>
<reference evidence="1 2" key="1">
    <citation type="journal article" date="2016" name="Mol. Biol. Evol.">
        <title>Comparative Genomics of Early-Diverging Mushroom-Forming Fungi Provides Insights into the Origins of Lignocellulose Decay Capabilities.</title>
        <authorList>
            <person name="Nagy L.G."/>
            <person name="Riley R."/>
            <person name="Tritt A."/>
            <person name="Adam C."/>
            <person name="Daum C."/>
            <person name="Floudas D."/>
            <person name="Sun H."/>
            <person name="Yadav J.S."/>
            <person name="Pangilinan J."/>
            <person name="Larsson K.H."/>
            <person name="Matsuura K."/>
            <person name="Barry K."/>
            <person name="Labutti K."/>
            <person name="Kuo R."/>
            <person name="Ohm R.A."/>
            <person name="Bhattacharya S.S."/>
            <person name="Shirouzu T."/>
            <person name="Yoshinaga Y."/>
            <person name="Martin F.M."/>
            <person name="Grigoriev I.V."/>
            <person name="Hibbett D.S."/>
        </authorList>
    </citation>
    <scope>NUCLEOTIDE SEQUENCE [LARGE SCALE GENOMIC DNA]</scope>
    <source>
        <strain evidence="1 2">HHB12029</strain>
    </source>
</reference>
<evidence type="ECO:0000313" key="2">
    <source>
        <dbReference type="Proteomes" id="UP000077266"/>
    </source>
</evidence>
<name>A0A165P5K3_EXIGL</name>
<sequence>MGANALIRLIGITDSIATGLFVQLICDATLPIDRSASAASSRCGAHVAHERRGDALRRDRHRSGCRSRSRILATTNCAKTGALWARALRTRSLSTACCTLMTRA</sequence>
<dbReference type="InParanoid" id="A0A165P5K3"/>
<keyword evidence="2" id="KW-1185">Reference proteome</keyword>
<organism evidence="1 2">
    <name type="scientific">Exidia glandulosa HHB12029</name>
    <dbReference type="NCBI Taxonomy" id="1314781"/>
    <lineage>
        <taxon>Eukaryota</taxon>
        <taxon>Fungi</taxon>
        <taxon>Dikarya</taxon>
        <taxon>Basidiomycota</taxon>
        <taxon>Agaricomycotina</taxon>
        <taxon>Agaricomycetes</taxon>
        <taxon>Auriculariales</taxon>
        <taxon>Exidiaceae</taxon>
        <taxon>Exidia</taxon>
    </lineage>
</organism>
<dbReference type="Proteomes" id="UP000077266">
    <property type="component" value="Unassembled WGS sequence"/>
</dbReference>